<feature type="transmembrane region" description="Helical" evidence="2">
    <location>
        <begin position="140"/>
        <end position="156"/>
    </location>
</feature>
<evidence type="ECO:0000313" key="4">
    <source>
        <dbReference type="Proteomes" id="UP000317835"/>
    </source>
</evidence>
<evidence type="ECO:0000256" key="1">
    <source>
        <dbReference type="SAM" id="MobiDB-lite"/>
    </source>
</evidence>
<evidence type="ECO:0000256" key="2">
    <source>
        <dbReference type="SAM" id="Phobius"/>
    </source>
</evidence>
<keyword evidence="2" id="KW-0812">Transmembrane</keyword>
<feature type="region of interest" description="Disordered" evidence="1">
    <location>
        <begin position="1"/>
        <end position="29"/>
    </location>
</feature>
<keyword evidence="2" id="KW-0472">Membrane</keyword>
<dbReference type="AlphaFoldDB" id="A0A518HBW9"/>
<feature type="transmembrane region" description="Helical" evidence="2">
    <location>
        <begin position="70"/>
        <end position="91"/>
    </location>
</feature>
<feature type="transmembrane region" description="Helical" evidence="2">
    <location>
        <begin position="112"/>
        <end position="134"/>
    </location>
</feature>
<keyword evidence="4" id="KW-1185">Reference proteome</keyword>
<name>A0A518HBW9_9BACT</name>
<sequence>MVKGMEEGGHPSIPPVDPDAAPGAEDLVRSGPRTGTKVIDLMFVVAICGVLFGAHRALSGSLGDAPSAKLASTATGMLIFLTATLGVLEVLRRRPRRRFTVQSRRRRRGLDEASDCVVTMVLAIGLPAGVFSWFASPMAGALYLGGTAAILAAYWLRRR</sequence>
<keyword evidence="2" id="KW-1133">Transmembrane helix</keyword>
<proteinExistence type="predicted"/>
<feature type="transmembrane region" description="Helical" evidence="2">
    <location>
        <begin position="38"/>
        <end position="58"/>
    </location>
</feature>
<protein>
    <submittedName>
        <fullName evidence="3">Uncharacterized protein</fullName>
    </submittedName>
</protein>
<reference evidence="3 4" key="1">
    <citation type="submission" date="2019-02" db="EMBL/GenBank/DDBJ databases">
        <title>Deep-cultivation of Planctomycetes and their phenomic and genomic characterization uncovers novel biology.</title>
        <authorList>
            <person name="Wiegand S."/>
            <person name="Jogler M."/>
            <person name="Boedeker C."/>
            <person name="Pinto D."/>
            <person name="Vollmers J."/>
            <person name="Rivas-Marin E."/>
            <person name="Kohn T."/>
            <person name="Peeters S.H."/>
            <person name="Heuer A."/>
            <person name="Rast P."/>
            <person name="Oberbeckmann S."/>
            <person name="Bunk B."/>
            <person name="Jeske O."/>
            <person name="Meyerdierks A."/>
            <person name="Storesund J.E."/>
            <person name="Kallscheuer N."/>
            <person name="Luecker S."/>
            <person name="Lage O.M."/>
            <person name="Pohl T."/>
            <person name="Merkel B.J."/>
            <person name="Hornburger P."/>
            <person name="Mueller R.-W."/>
            <person name="Bruemmer F."/>
            <person name="Labrenz M."/>
            <person name="Spormann A.M."/>
            <person name="Op den Camp H."/>
            <person name="Overmann J."/>
            <person name="Amann R."/>
            <person name="Jetten M.S.M."/>
            <person name="Mascher T."/>
            <person name="Medema M.H."/>
            <person name="Devos D.P."/>
            <person name="Kaster A.-K."/>
            <person name="Ovreas L."/>
            <person name="Rohde M."/>
            <person name="Galperin M.Y."/>
            <person name="Jogler C."/>
        </authorList>
    </citation>
    <scope>NUCLEOTIDE SEQUENCE [LARGE SCALE GENOMIC DNA]</scope>
    <source>
        <strain evidence="3 4">ElP</strain>
    </source>
</reference>
<evidence type="ECO:0000313" key="3">
    <source>
        <dbReference type="EMBL" id="QDV38363.1"/>
    </source>
</evidence>
<dbReference type="Proteomes" id="UP000317835">
    <property type="component" value="Chromosome"/>
</dbReference>
<organism evidence="3 4">
    <name type="scientific">Tautonia plasticadhaerens</name>
    <dbReference type="NCBI Taxonomy" id="2527974"/>
    <lineage>
        <taxon>Bacteria</taxon>
        <taxon>Pseudomonadati</taxon>
        <taxon>Planctomycetota</taxon>
        <taxon>Planctomycetia</taxon>
        <taxon>Isosphaerales</taxon>
        <taxon>Isosphaeraceae</taxon>
        <taxon>Tautonia</taxon>
    </lineage>
</organism>
<gene>
    <name evidence="3" type="ORF">ElP_63150</name>
</gene>
<dbReference type="EMBL" id="CP036426">
    <property type="protein sequence ID" value="QDV38363.1"/>
    <property type="molecule type" value="Genomic_DNA"/>
</dbReference>
<accession>A0A518HBW9</accession>
<dbReference type="KEGG" id="tpla:ElP_63150"/>